<gene>
    <name evidence="1" type="ORF">LT679_08005</name>
</gene>
<dbReference type="Proteomes" id="UP001199919">
    <property type="component" value="Unassembled WGS sequence"/>
</dbReference>
<dbReference type="EMBL" id="JAJPWV010000002">
    <property type="protein sequence ID" value="MCD8740542.1"/>
    <property type="molecule type" value="Genomic_DNA"/>
</dbReference>
<keyword evidence="2" id="KW-1185">Reference proteome</keyword>
<evidence type="ECO:0008006" key="3">
    <source>
        <dbReference type="Google" id="ProtNLM"/>
    </source>
</evidence>
<comment type="caution">
    <text evidence="1">The sequence shown here is derived from an EMBL/GenBank/DDBJ whole genome shotgun (WGS) entry which is preliminary data.</text>
</comment>
<proteinExistence type="predicted"/>
<evidence type="ECO:0000313" key="2">
    <source>
        <dbReference type="Proteomes" id="UP001199919"/>
    </source>
</evidence>
<protein>
    <recommendedName>
        <fullName evidence="3">Glycosyltransferase</fullName>
    </recommendedName>
</protein>
<sequence>MKVLLTSNANNPYITELVEGLAAKVEIVNSVTEFWNSEAMFDVIHIQWPEELFKWLAPSKQQLIEFKNRMIMWRSRGAKIVVTRHNELPNKADAERFKELYDFSYSTADAVVHLGEYSLENLVSRGSGTLNSLIPHHIYTSYPNFVDRKEARKELGIKEDAKVILCFGKIRNKEEKEFIFNAFSKINIKKKYLLIPGFFERHSFKKHPVRKISIRVKHILRKMFSDQWLGFKFVHHRKVQFFFNAADVVLIPRLENLTSGVIYLSLAFNKYIVGPANGNITEVLRAFDFPTFNVSDEESVVAAIEKGLSANTSSTISEKDKERFLLSYSIKQHIDLYTTLTQ</sequence>
<accession>A0ABS8U1M1</accession>
<dbReference type="RefSeq" id="WP_232176937.1">
    <property type="nucleotide sequence ID" value="NZ_JAJPWV010000002.1"/>
</dbReference>
<dbReference type="SUPFAM" id="SSF53756">
    <property type="entry name" value="UDP-Glycosyltransferase/glycogen phosphorylase"/>
    <property type="match status" value="1"/>
</dbReference>
<evidence type="ECO:0000313" key="1">
    <source>
        <dbReference type="EMBL" id="MCD8740542.1"/>
    </source>
</evidence>
<dbReference type="Gene3D" id="3.40.50.2000">
    <property type="entry name" value="Glycogen Phosphorylase B"/>
    <property type="match status" value="2"/>
</dbReference>
<name>A0ABS8U1M1_9SPHI</name>
<organism evidence="1 2">
    <name type="scientific">Mucilaginibacter roseus</name>
    <dbReference type="NCBI Taxonomy" id="1528868"/>
    <lineage>
        <taxon>Bacteria</taxon>
        <taxon>Pseudomonadati</taxon>
        <taxon>Bacteroidota</taxon>
        <taxon>Sphingobacteriia</taxon>
        <taxon>Sphingobacteriales</taxon>
        <taxon>Sphingobacteriaceae</taxon>
        <taxon>Mucilaginibacter</taxon>
    </lineage>
</organism>
<reference evidence="1 2" key="1">
    <citation type="submission" date="2021-12" db="EMBL/GenBank/DDBJ databases">
        <title>Mucilaginibacter roseus genome.</title>
        <authorList>
            <person name="Ferreira J.R."/>
            <person name="Newman J.D."/>
        </authorList>
    </citation>
    <scope>NUCLEOTIDE SEQUENCE [LARGE SCALE GENOMIC DNA]</scope>
    <source>
        <strain evidence="1 2">LMG 28454</strain>
    </source>
</reference>